<name>A0ABS4ZF84_9MICO</name>
<protein>
    <submittedName>
        <fullName evidence="2">Uncharacterized protein</fullName>
    </submittedName>
</protein>
<evidence type="ECO:0000256" key="1">
    <source>
        <dbReference type="SAM" id="MobiDB-lite"/>
    </source>
</evidence>
<gene>
    <name evidence="2" type="ORF">JOF34_000520</name>
</gene>
<accession>A0ABS4ZF84</accession>
<organism evidence="2 3">
    <name type="scientific">Microbacterium amylolyticum</name>
    <dbReference type="NCBI Taxonomy" id="936337"/>
    <lineage>
        <taxon>Bacteria</taxon>
        <taxon>Bacillati</taxon>
        <taxon>Actinomycetota</taxon>
        <taxon>Actinomycetes</taxon>
        <taxon>Micrococcales</taxon>
        <taxon>Microbacteriaceae</taxon>
        <taxon>Microbacterium</taxon>
    </lineage>
</organism>
<feature type="region of interest" description="Disordered" evidence="1">
    <location>
        <begin position="45"/>
        <end position="67"/>
    </location>
</feature>
<dbReference type="EMBL" id="JAGIOL010000001">
    <property type="protein sequence ID" value="MBP2435934.1"/>
    <property type="molecule type" value="Genomic_DNA"/>
</dbReference>
<comment type="caution">
    <text evidence="2">The sequence shown here is derived from an EMBL/GenBank/DDBJ whole genome shotgun (WGS) entry which is preliminary data.</text>
</comment>
<proteinExistence type="predicted"/>
<sequence>MSLPQLAELIISTAAEPSNMLPPLIVWVLSADVFSSEGSLGIREIHQGSREGKAKPHYGPIVSIPAA</sequence>
<dbReference type="Proteomes" id="UP001519362">
    <property type="component" value="Unassembled WGS sequence"/>
</dbReference>
<feature type="compositionally biased region" description="Basic and acidic residues" evidence="1">
    <location>
        <begin position="45"/>
        <end position="54"/>
    </location>
</feature>
<evidence type="ECO:0000313" key="3">
    <source>
        <dbReference type="Proteomes" id="UP001519362"/>
    </source>
</evidence>
<reference evidence="2 3" key="1">
    <citation type="submission" date="2021-03" db="EMBL/GenBank/DDBJ databases">
        <title>Sequencing the genomes of 1000 actinobacteria strains.</title>
        <authorList>
            <person name="Klenk H.-P."/>
        </authorList>
    </citation>
    <scope>NUCLEOTIDE SEQUENCE [LARGE SCALE GENOMIC DNA]</scope>
    <source>
        <strain evidence="2 3">DSM 24221</strain>
    </source>
</reference>
<evidence type="ECO:0000313" key="2">
    <source>
        <dbReference type="EMBL" id="MBP2435934.1"/>
    </source>
</evidence>
<keyword evidence="3" id="KW-1185">Reference proteome</keyword>